<dbReference type="RefSeq" id="WP_044386614.1">
    <property type="nucleotide sequence ID" value="NZ_CP010849.1"/>
</dbReference>
<dbReference type="PANTHER" id="PTHR43283">
    <property type="entry name" value="BETA-LACTAMASE-RELATED"/>
    <property type="match status" value="1"/>
</dbReference>
<dbReference type="Proteomes" id="UP000032234">
    <property type="component" value="Chromosome"/>
</dbReference>
<dbReference type="Pfam" id="PF00144">
    <property type="entry name" value="Beta-lactamase"/>
    <property type="match status" value="1"/>
</dbReference>
<evidence type="ECO:0000313" key="3">
    <source>
        <dbReference type="Proteomes" id="UP000032234"/>
    </source>
</evidence>
<reference evidence="2 3" key="1">
    <citation type="submission" date="2015-02" db="EMBL/GenBank/DDBJ databases">
        <title>Genome sequence of thermotolerant Streptomyces cyaneogriseus subsp. Noncyanogenus NMWT1, the producer of nematocidal antibiotics nemadectin.</title>
        <authorList>
            <person name="Wang H."/>
            <person name="Li C."/>
            <person name="Xiang W."/>
            <person name="Wang X."/>
        </authorList>
    </citation>
    <scope>NUCLEOTIDE SEQUENCE [LARGE SCALE GENOMIC DNA]</scope>
    <source>
        <strain evidence="2 3">NMWT 1</strain>
    </source>
</reference>
<evidence type="ECO:0000259" key="1">
    <source>
        <dbReference type="Pfam" id="PF00144"/>
    </source>
</evidence>
<keyword evidence="3" id="KW-1185">Reference proteome</keyword>
<gene>
    <name evidence="2" type="ORF">TU94_30755</name>
</gene>
<dbReference type="HOGENOM" id="CLU_823648_0_0_11"/>
<dbReference type="EMBL" id="CP010849">
    <property type="protein sequence ID" value="AJP05155.1"/>
    <property type="molecule type" value="Genomic_DNA"/>
</dbReference>
<proteinExistence type="predicted"/>
<feature type="domain" description="Beta-lactamase-related" evidence="1">
    <location>
        <begin position="19"/>
        <end position="318"/>
    </location>
</feature>
<dbReference type="InterPro" id="IPR001466">
    <property type="entry name" value="Beta-lactam-related"/>
</dbReference>
<protein>
    <recommendedName>
        <fullName evidence="1">Beta-lactamase-related domain-containing protein</fullName>
    </recommendedName>
</protein>
<dbReference type="PANTHER" id="PTHR43283:SF3">
    <property type="entry name" value="BETA-LACTAMASE FAMILY PROTEIN (AFU_ORTHOLOGUE AFUA_5G07500)"/>
    <property type="match status" value="1"/>
</dbReference>
<dbReference type="KEGG" id="scw:TU94_30755"/>
<dbReference type="STRING" id="477245.TU94_30755"/>
<sequence length="337" mass="35681">MSAPEPATRIRLALDKWVERRALLGAQALYRQGDEICHIAVGEAAPGVRATSGIAGRLYCANKPVLAVLAGVAEQEGLLGLRDPLARFFDEGAPAMAAVTVADLLGHTVRLPPALHTRSPSLGERARLIVGSATPRPGGAHYNAQTTSAVLGAILERVYSLPLADLVAHRVAGPLGLRDLALLPRPDRRYGPLHRRGGDMNFVPVEDEARGLHAANPGQAGVSTAADMGLLYADLLSSLEGGGRLLAPETAARLLRTGRQVQLYDLGARDWGLGFQRDLARDILGAGWGPDTFGHLGTAPRRTVVLHAADPAAGRVLTLRFFSPVDDRGVHRLTALV</sequence>
<dbReference type="InterPro" id="IPR012338">
    <property type="entry name" value="Beta-lactam/transpept-like"/>
</dbReference>
<evidence type="ECO:0000313" key="2">
    <source>
        <dbReference type="EMBL" id="AJP05155.1"/>
    </source>
</evidence>
<dbReference type="SUPFAM" id="SSF56601">
    <property type="entry name" value="beta-lactamase/transpeptidase-like"/>
    <property type="match status" value="1"/>
</dbReference>
<dbReference type="AlphaFoldDB" id="A0A0C5G8P5"/>
<accession>A0A0C5G8P5</accession>
<name>A0A0C5G8P5_9ACTN</name>
<organism evidence="2 3">
    <name type="scientific">Streptomyces cyaneogriseus subsp. noncyanogenus</name>
    <dbReference type="NCBI Taxonomy" id="477245"/>
    <lineage>
        <taxon>Bacteria</taxon>
        <taxon>Bacillati</taxon>
        <taxon>Actinomycetota</taxon>
        <taxon>Actinomycetes</taxon>
        <taxon>Kitasatosporales</taxon>
        <taxon>Streptomycetaceae</taxon>
        <taxon>Streptomyces</taxon>
    </lineage>
</organism>
<dbReference type="InterPro" id="IPR050789">
    <property type="entry name" value="Diverse_Enzym_Activities"/>
</dbReference>
<dbReference type="PATRIC" id="fig|477245.3.peg.6550"/>
<dbReference type="Gene3D" id="3.40.710.10">
    <property type="entry name" value="DD-peptidase/beta-lactamase superfamily"/>
    <property type="match status" value="1"/>
</dbReference>
<dbReference type="OrthoDB" id="4115788at2"/>